<evidence type="ECO:0000256" key="3">
    <source>
        <dbReference type="ARBA" id="ARBA00023002"/>
    </source>
</evidence>
<dbReference type="Gene3D" id="3.40.50.720">
    <property type="entry name" value="NAD(P)-binding Rossmann-like Domain"/>
    <property type="match status" value="2"/>
</dbReference>
<dbReference type="PANTHER" id="PTHR42938">
    <property type="entry name" value="FORMATE DEHYDROGENASE 1"/>
    <property type="match status" value="1"/>
</dbReference>
<dbReference type="SUPFAM" id="SSF52283">
    <property type="entry name" value="Formate/glycerate dehydrogenase catalytic domain-like"/>
    <property type="match status" value="1"/>
</dbReference>
<dbReference type="EC" id="1.17.1.9" evidence="2 5"/>
<keyword evidence="5" id="KW-0963">Cytoplasm</keyword>
<dbReference type="PANTHER" id="PTHR42938:SF9">
    <property type="entry name" value="FORMATE DEHYDROGENASE 1"/>
    <property type="match status" value="1"/>
</dbReference>
<evidence type="ECO:0000256" key="5">
    <source>
        <dbReference type="HAMAP-Rule" id="MF_03210"/>
    </source>
</evidence>
<feature type="site" description="Important for catalytic activity" evidence="5">
    <location>
        <position position="256"/>
    </location>
</feature>
<protein>
    <recommendedName>
        <fullName evidence="2 5">Formate dehydrogenase</fullName>
        <shortName evidence="5">FDH</shortName>
        <ecNumber evidence="2 5">1.17.1.9</ecNumber>
    </recommendedName>
    <alternativeName>
        <fullName evidence="5">NAD-dependent formate dehydrogenase</fullName>
    </alternativeName>
</protein>
<feature type="site" description="Important for catalytic activity" evidence="5">
    <location>
        <position position="309"/>
    </location>
</feature>
<gene>
    <name evidence="9" type="ORF">FFLO_00959</name>
</gene>
<dbReference type="PROSITE" id="PS00670">
    <property type="entry name" value="D_2_HYDROXYACID_DH_2"/>
    <property type="match status" value="1"/>
</dbReference>
<dbReference type="SUPFAM" id="SSF51735">
    <property type="entry name" value="NAD(P)-binding Rossmann-fold domains"/>
    <property type="match status" value="1"/>
</dbReference>
<keyword evidence="4 5" id="KW-0520">NAD</keyword>
<evidence type="ECO:0000256" key="4">
    <source>
        <dbReference type="ARBA" id="ARBA00023027"/>
    </source>
</evidence>
<dbReference type="Proteomes" id="UP000812966">
    <property type="component" value="Unassembled WGS sequence"/>
</dbReference>
<dbReference type="InterPro" id="IPR029752">
    <property type="entry name" value="D-isomer_DH_CS1"/>
</dbReference>
<feature type="region of interest" description="Disordered" evidence="6">
    <location>
        <begin position="356"/>
        <end position="375"/>
    </location>
</feature>
<dbReference type="FunFam" id="3.40.50.720:FF:000057">
    <property type="entry name" value="Formate dehydrogenase"/>
    <property type="match status" value="1"/>
</dbReference>
<evidence type="ECO:0000313" key="10">
    <source>
        <dbReference type="Proteomes" id="UP000812966"/>
    </source>
</evidence>
<accession>A0A8K0NVA9</accession>
<comment type="similarity">
    <text evidence="5">Belongs to the D-isomer specific 2-hydroxyacid dehydrogenase family. FDH subfamily.</text>
</comment>
<feature type="binding site" evidence="5">
    <location>
        <begin position="172"/>
        <end position="173"/>
    </location>
    <ligand>
        <name>NAD(+)</name>
        <dbReference type="ChEBI" id="CHEBI:57540"/>
    </ligand>
</feature>
<reference evidence="9" key="1">
    <citation type="submission" date="2020-04" db="EMBL/GenBank/DDBJ databases">
        <title>Analysis of mating type loci in Filobasidium floriforme.</title>
        <authorList>
            <person name="Nowrousian M."/>
        </authorList>
    </citation>
    <scope>NUCLEOTIDE SEQUENCE</scope>
    <source>
        <strain evidence="9">CBS 6242</strain>
    </source>
</reference>
<dbReference type="InterPro" id="IPR036291">
    <property type="entry name" value="NAD(P)-bd_dom_sf"/>
</dbReference>
<comment type="subunit">
    <text evidence="5">Homodimer.</text>
</comment>
<dbReference type="InterPro" id="IPR029753">
    <property type="entry name" value="D-isomer_DH_CS"/>
</dbReference>
<evidence type="ECO:0000259" key="8">
    <source>
        <dbReference type="Pfam" id="PF02826"/>
    </source>
</evidence>
<feature type="binding site" evidence="5">
    <location>
        <begin position="228"/>
        <end position="232"/>
    </location>
    <ligand>
        <name>NAD(+)</name>
        <dbReference type="ChEBI" id="CHEBI:57540"/>
    </ligand>
</feature>
<feature type="binding site" evidence="5">
    <location>
        <position position="193"/>
    </location>
    <ligand>
        <name>NAD(+)</name>
        <dbReference type="ChEBI" id="CHEBI:57540"/>
    </ligand>
</feature>
<dbReference type="GO" id="GO:0008863">
    <property type="term" value="F:formate dehydrogenase (NAD+) activity"/>
    <property type="evidence" value="ECO:0007669"/>
    <property type="project" value="UniProtKB-UniRule"/>
</dbReference>
<dbReference type="CDD" id="cd05302">
    <property type="entry name" value="FDH"/>
    <property type="match status" value="1"/>
</dbReference>
<dbReference type="GO" id="GO:0016616">
    <property type="term" value="F:oxidoreductase activity, acting on the CH-OH group of donors, NAD or NADP as acceptor"/>
    <property type="evidence" value="ECO:0007669"/>
    <property type="project" value="InterPro"/>
</dbReference>
<organism evidence="9 10">
    <name type="scientific">Filobasidium floriforme</name>
    <dbReference type="NCBI Taxonomy" id="5210"/>
    <lineage>
        <taxon>Eukaryota</taxon>
        <taxon>Fungi</taxon>
        <taxon>Dikarya</taxon>
        <taxon>Basidiomycota</taxon>
        <taxon>Agaricomycotina</taxon>
        <taxon>Tremellomycetes</taxon>
        <taxon>Filobasidiales</taxon>
        <taxon>Filobasidiaceae</taxon>
        <taxon>Filobasidium</taxon>
    </lineage>
</organism>
<feature type="binding site" evidence="5">
    <location>
        <begin position="309"/>
        <end position="312"/>
    </location>
    <ligand>
        <name>NAD(+)</name>
        <dbReference type="ChEBI" id="CHEBI:57540"/>
    </ligand>
</feature>
<feature type="compositionally biased region" description="Basic and acidic residues" evidence="6">
    <location>
        <begin position="360"/>
        <end position="375"/>
    </location>
</feature>
<feature type="domain" description="D-isomer specific 2-hydroxyacid dehydrogenase catalytic" evidence="7">
    <location>
        <begin position="35"/>
        <end position="337"/>
    </location>
</feature>
<dbReference type="Pfam" id="PF02826">
    <property type="entry name" value="2-Hacid_dh_C"/>
    <property type="match status" value="1"/>
</dbReference>
<evidence type="ECO:0000256" key="2">
    <source>
        <dbReference type="ARBA" id="ARBA00013128"/>
    </source>
</evidence>
<dbReference type="GO" id="GO:0042183">
    <property type="term" value="P:formate catabolic process"/>
    <property type="evidence" value="ECO:0007669"/>
    <property type="project" value="UniProtKB-UniRule"/>
</dbReference>
<comment type="function">
    <text evidence="5">Catalyzes the NAD(+)-dependent oxidation of formate to carbon dioxide. Formate oxidation is the final step in the methanol oxidation pathway in methylotrophic microorganisms. Has a role in the detoxification of exogenous formate in non-methylotrophic organisms.</text>
</comment>
<dbReference type="GO" id="GO:0051287">
    <property type="term" value="F:NAD binding"/>
    <property type="evidence" value="ECO:0007669"/>
    <property type="project" value="InterPro"/>
</dbReference>
<evidence type="ECO:0000256" key="1">
    <source>
        <dbReference type="ARBA" id="ARBA00000455"/>
    </source>
</evidence>
<proteinExistence type="inferred from homology"/>
<dbReference type="InterPro" id="IPR006139">
    <property type="entry name" value="D-isomer_2_OHA_DH_cat_dom"/>
</dbReference>
<name>A0A8K0NVA9_9TREE</name>
<comment type="caution">
    <text evidence="9">The sequence shown here is derived from an EMBL/GenBank/DDBJ whole genome shotgun (WGS) entry which is preliminary data.</text>
</comment>
<dbReference type="NCBIfam" id="NF005750">
    <property type="entry name" value="PRK07574.1"/>
    <property type="match status" value="1"/>
</dbReference>
<keyword evidence="3 5" id="KW-0560">Oxidoreductase</keyword>
<dbReference type="PROSITE" id="PS00065">
    <property type="entry name" value="D_2_HYDROXYACID_DH_1"/>
    <property type="match status" value="1"/>
</dbReference>
<dbReference type="InterPro" id="IPR033689">
    <property type="entry name" value="FDH_NAD-dep"/>
</dbReference>
<dbReference type="AlphaFoldDB" id="A0A8K0NVA9"/>
<sequence>MKILLVLYDGGKSAEEEPRLLGTTENKLGISKWLADQGHELVTTSDKEGSGSEFRKHIVDADILITTPFHPGYLTREVMDTAKQLKLAVTAGVGSDHIDLDAANERKITVAEVTGSNVVSVAEHVVMTILSAVRNFIPAHEQVMNGGWDVAAIARNAFDLEGKVVGTLGCGRIGYRVLQRLKPFDCAELLYYDYAPLPKEASDAVGCKRVEDRDEFLKRCDVITVNTPLHAETKGMINKEFLSKLKKGCFLINTARGALAVAEDVAEALESGQINFYGGDVWYPQPAPGDHPWRSMRNHLKGGNGMTPHYSGTTLDAQRRYAEGTQEILKRFFNGEKQEPANLIVENGEYATKAYGQRNTKTEEAKEQVRTDGNA</sequence>
<feature type="binding site" evidence="5">
    <location>
        <position position="117"/>
    </location>
    <ligand>
        <name>substrate</name>
    </ligand>
</feature>
<dbReference type="Pfam" id="PF00389">
    <property type="entry name" value="2-Hacid_dh"/>
    <property type="match status" value="1"/>
</dbReference>
<feature type="binding site" evidence="5">
    <location>
        <position position="254"/>
    </location>
    <ligand>
        <name>NAD(+)</name>
        <dbReference type="ChEBI" id="CHEBI:57540"/>
    </ligand>
</feature>
<dbReference type="GO" id="GO:0005829">
    <property type="term" value="C:cytosol"/>
    <property type="evidence" value="ECO:0007669"/>
    <property type="project" value="TreeGrafter"/>
</dbReference>
<dbReference type="EMBL" id="JABELV010000011">
    <property type="protein sequence ID" value="KAG7571134.1"/>
    <property type="molecule type" value="Genomic_DNA"/>
</dbReference>
<evidence type="ECO:0000256" key="6">
    <source>
        <dbReference type="SAM" id="MobiDB-lite"/>
    </source>
</evidence>
<feature type="binding site" evidence="5">
    <location>
        <position position="93"/>
    </location>
    <ligand>
        <name>substrate</name>
    </ligand>
</feature>
<evidence type="ECO:0000259" key="7">
    <source>
        <dbReference type="Pfam" id="PF00389"/>
    </source>
</evidence>
<comment type="catalytic activity">
    <reaction evidence="1 5">
        <text>formate + NAD(+) = CO2 + NADH</text>
        <dbReference type="Rhea" id="RHEA:15985"/>
        <dbReference type="ChEBI" id="CHEBI:15740"/>
        <dbReference type="ChEBI" id="CHEBI:16526"/>
        <dbReference type="ChEBI" id="CHEBI:57540"/>
        <dbReference type="ChEBI" id="CHEBI:57945"/>
        <dbReference type="EC" id="1.17.1.9"/>
    </reaction>
</comment>
<comment type="caution">
    <text evidence="5">Lacks conserved residue(s) required for the propagation of feature annotation.</text>
</comment>
<evidence type="ECO:0000313" key="9">
    <source>
        <dbReference type="EMBL" id="KAG7571134.1"/>
    </source>
</evidence>
<comment type="subcellular location">
    <subcellularLocation>
        <location evidence="5">Cytoplasm</location>
    </subcellularLocation>
</comment>
<feature type="binding site" evidence="5">
    <location>
        <position position="280"/>
    </location>
    <ligand>
        <name>NAD(+)</name>
        <dbReference type="ChEBI" id="CHEBI:57540"/>
    </ligand>
</feature>
<keyword evidence="10" id="KW-1185">Reference proteome</keyword>
<dbReference type="InterPro" id="IPR006140">
    <property type="entry name" value="D-isomer_DH_NAD-bd"/>
</dbReference>
<dbReference type="HAMAP" id="MF_03210">
    <property type="entry name" value="Formate_dehydrogenase"/>
    <property type="match status" value="1"/>
</dbReference>
<feature type="domain" description="D-isomer specific 2-hydroxyacid dehydrogenase NAD-binding" evidence="8">
    <location>
        <begin position="126"/>
        <end position="310"/>
    </location>
</feature>